<dbReference type="GeneID" id="63770591"/>
<feature type="chain" id="PRO_5012802004" evidence="1">
    <location>
        <begin position="21"/>
        <end position="127"/>
    </location>
</feature>
<feature type="signal peptide" evidence="1">
    <location>
        <begin position="1"/>
        <end position="20"/>
    </location>
</feature>
<evidence type="ECO:0000256" key="1">
    <source>
        <dbReference type="SAM" id="SignalP"/>
    </source>
</evidence>
<evidence type="ECO:0000313" key="2">
    <source>
        <dbReference type="EMBL" id="ORY62407.1"/>
    </source>
</evidence>
<protein>
    <submittedName>
        <fullName evidence="2">Uncharacterized protein</fullName>
    </submittedName>
</protein>
<sequence>MMRISDFLQITFCLLPTALAQWPSCDPSCVTCGLTCDKGCAAPLDMSICNNCLYCRRESSSCSFFELGYEDPNDPNLCELCANSCYCKLGAICYDGLPAGTATASAAPTAELGARMPQKGRRDLFGH</sequence>
<dbReference type="AlphaFoldDB" id="A0A1Y2DT26"/>
<dbReference type="InParanoid" id="A0A1Y2DT26"/>
<gene>
    <name evidence="2" type="ORF">BCR38DRAFT_239336</name>
</gene>
<keyword evidence="3" id="KW-1185">Reference proteome</keyword>
<organism evidence="2 3">
    <name type="scientific">Pseudomassariella vexata</name>
    <dbReference type="NCBI Taxonomy" id="1141098"/>
    <lineage>
        <taxon>Eukaryota</taxon>
        <taxon>Fungi</taxon>
        <taxon>Dikarya</taxon>
        <taxon>Ascomycota</taxon>
        <taxon>Pezizomycotina</taxon>
        <taxon>Sordariomycetes</taxon>
        <taxon>Xylariomycetidae</taxon>
        <taxon>Amphisphaeriales</taxon>
        <taxon>Pseudomassariaceae</taxon>
        <taxon>Pseudomassariella</taxon>
    </lineage>
</organism>
<comment type="caution">
    <text evidence="2">The sequence shown here is derived from an EMBL/GenBank/DDBJ whole genome shotgun (WGS) entry which is preliminary data.</text>
</comment>
<proteinExistence type="predicted"/>
<dbReference type="OrthoDB" id="4719020at2759"/>
<name>A0A1Y2DT26_9PEZI</name>
<dbReference type="EMBL" id="MCFJ01000009">
    <property type="protein sequence ID" value="ORY62407.1"/>
    <property type="molecule type" value="Genomic_DNA"/>
</dbReference>
<dbReference type="RefSeq" id="XP_040714243.1">
    <property type="nucleotide sequence ID" value="XM_040854379.1"/>
</dbReference>
<keyword evidence="1" id="KW-0732">Signal</keyword>
<evidence type="ECO:0000313" key="3">
    <source>
        <dbReference type="Proteomes" id="UP000193689"/>
    </source>
</evidence>
<dbReference type="Proteomes" id="UP000193689">
    <property type="component" value="Unassembled WGS sequence"/>
</dbReference>
<accession>A0A1Y2DT26</accession>
<reference evidence="2 3" key="1">
    <citation type="submission" date="2016-07" db="EMBL/GenBank/DDBJ databases">
        <title>Pervasive Adenine N6-methylation of Active Genes in Fungi.</title>
        <authorList>
            <consortium name="DOE Joint Genome Institute"/>
            <person name="Mondo S.J."/>
            <person name="Dannebaum R.O."/>
            <person name="Kuo R.C."/>
            <person name="Labutti K."/>
            <person name="Haridas S."/>
            <person name="Kuo A."/>
            <person name="Salamov A."/>
            <person name="Ahrendt S.R."/>
            <person name="Lipzen A."/>
            <person name="Sullivan W."/>
            <person name="Andreopoulos W.B."/>
            <person name="Clum A."/>
            <person name="Lindquist E."/>
            <person name="Daum C."/>
            <person name="Ramamoorthy G.K."/>
            <person name="Gryganskyi A."/>
            <person name="Culley D."/>
            <person name="Magnuson J.K."/>
            <person name="James T.Y."/>
            <person name="O'Malley M.A."/>
            <person name="Stajich J.E."/>
            <person name="Spatafora J.W."/>
            <person name="Visel A."/>
            <person name="Grigoriev I.V."/>
        </authorList>
    </citation>
    <scope>NUCLEOTIDE SEQUENCE [LARGE SCALE GENOMIC DNA]</scope>
    <source>
        <strain evidence="2 3">CBS 129021</strain>
    </source>
</reference>